<dbReference type="EMBL" id="JAGDEL010000024">
    <property type="protein sequence ID" value="MBO1514573.1"/>
    <property type="molecule type" value="Genomic_DNA"/>
</dbReference>
<reference evidence="1 2" key="1">
    <citation type="submission" date="2021-03" db="EMBL/GenBank/DDBJ databases">
        <title>Whole genome sequence of Metabacillus bambusae BG109.</title>
        <authorList>
            <person name="Jeong J.W."/>
        </authorList>
    </citation>
    <scope>NUCLEOTIDE SEQUENCE [LARGE SCALE GENOMIC DNA]</scope>
    <source>
        <strain evidence="1 2">BG109</strain>
    </source>
</reference>
<keyword evidence="2" id="KW-1185">Reference proteome</keyword>
<dbReference type="SUPFAM" id="SSF81301">
    <property type="entry name" value="Nucleotidyltransferase"/>
    <property type="match status" value="1"/>
</dbReference>
<dbReference type="PANTHER" id="PTHR34822">
    <property type="entry name" value="GRPB DOMAIN PROTEIN (AFU_ORTHOLOGUE AFUA_1G01530)"/>
    <property type="match status" value="1"/>
</dbReference>
<dbReference type="PANTHER" id="PTHR34822:SF1">
    <property type="entry name" value="GRPB FAMILY PROTEIN"/>
    <property type="match status" value="1"/>
</dbReference>
<proteinExistence type="predicted"/>
<accession>A0ABS3N8R4</accession>
<name>A0ABS3N8R4_9BACI</name>
<organism evidence="1 2">
    <name type="scientific">Metabacillus bambusae</name>
    <dbReference type="NCBI Taxonomy" id="2795218"/>
    <lineage>
        <taxon>Bacteria</taxon>
        <taxon>Bacillati</taxon>
        <taxon>Bacillota</taxon>
        <taxon>Bacilli</taxon>
        <taxon>Bacillales</taxon>
        <taxon>Bacillaceae</taxon>
        <taxon>Metabacillus</taxon>
    </lineage>
</organism>
<evidence type="ECO:0000313" key="2">
    <source>
        <dbReference type="Proteomes" id="UP000663981"/>
    </source>
</evidence>
<protein>
    <submittedName>
        <fullName evidence="1">GrpB family protein</fullName>
    </submittedName>
</protein>
<sequence>MKTIDKETFPSVLTKENFIEIPHGKRKSHIHVVPNNSDWWNDHLLFRDFLRNSVVDRQLYEKVKQELSLKKWENGNEYASAKTSCIQSILEKARREKIK</sequence>
<dbReference type="InterPro" id="IPR043519">
    <property type="entry name" value="NT_sf"/>
</dbReference>
<dbReference type="Pfam" id="PF04229">
    <property type="entry name" value="GrpB"/>
    <property type="match status" value="1"/>
</dbReference>
<dbReference type="InterPro" id="IPR007344">
    <property type="entry name" value="GrpB/CoaE"/>
</dbReference>
<dbReference type="Proteomes" id="UP000663981">
    <property type="component" value="Unassembled WGS sequence"/>
</dbReference>
<comment type="caution">
    <text evidence="1">The sequence shown here is derived from an EMBL/GenBank/DDBJ whole genome shotgun (WGS) entry which is preliminary data.</text>
</comment>
<gene>
    <name evidence="1" type="ORF">I7822_23370</name>
</gene>
<dbReference type="Gene3D" id="3.30.460.10">
    <property type="entry name" value="Beta Polymerase, domain 2"/>
    <property type="match status" value="1"/>
</dbReference>
<evidence type="ECO:0000313" key="1">
    <source>
        <dbReference type="EMBL" id="MBO1514573.1"/>
    </source>
</evidence>